<name>A0AAV9WZQ7_9PEZI</name>
<dbReference type="Proteomes" id="UP001365542">
    <property type="component" value="Unassembled WGS sequence"/>
</dbReference>
<feature type="compositionally biased region" description="Polar residues" evidence="1">
    <location>
        <begin position="69"/>
        <end position="98"/>
    </location>
</feature>
<evidence type="ECO:0000313" key="3">
    <source>
        <dbReference type="Proteomes" id="UP001365542"/>
    </source>
</evidence>
<proteinExistence type="predicted"/>
<dbReference type="AlphaFoldDB" id="A0AAV9WZQ7"/>
<evidence type="ECO:0000313" key="2">
    <source>
        <dbReference type="EMBL" id="KAK6530495.1"/>
    </source>
</evidence>
<gene>
    <name evidence="2" type="ORF">TWF694_003845</name>
</gene>
<comment type="caution">
    <text evidence="2">The sequence shown here is derived from an EMBL/GenBank/DDBJ whole genome shotgun (WGS) entry which is preliminary data.</text>
</comment>
<feature type="region of interest" description="Disordered" evidence="1">
    <location>
        <begin position="138"/>
        <end position="184"/>
    </location>
</feature>
<evidence type="ECO:0000256" key="1">
    <source>
        <dbReference type="SAM" id="MobiDB-lite"/>
    </source>
</evidence>
<feature type="region of interest" description="Disordered" evidence="1">
    <location>
        <begin position="52"/>
        <end position="101"/>
    </location>
</feature>
<feature type="compositionally biased region" description="Low complexity" evidence="1">
    <location>
        <begin position="52"/>
        <end position="66"/>
    </location>
</feature>
<accession>A0AAV9WZQ7</accession>
<feature type="compositionally biased region" description="Basic and acidic residues" evidence="1">
    <location>
        <begin position="153"/>
        <end position="184"/>
    </location>
</feature>
<reference evidence="2 3" key="1">
    <citation type="submission" date="2019-10" db="EMBL/GenBank/DDBJ databases">
        <authorList>
            <person name="Palmer J.M."/>
        </authorList>
    </citation>
    <scope>NUCLEOTIDE SEQUENCE [LARGE SCALE GENOMIC DNA]</scope>
    <source>
        <strain evidence="2 3">TWF694</strain>
    </source>
</reference>
<organism evidence="2 3">
    <name type="scientific">Orbilia ellipsospora</name>
    <dbReference type="NCBI Taxonomy" id="2528407"/>
    <lineage>
        <taxon>Eukaryota</taxon>
        <taxon>Fungi</taxon>
        <taxon>Dikarya</taxon>
        <taxon>Ascomycota</taxon>
        <taxon>Pezizomycotina</taxon>
        <taxon>Orbiliomycetes</taxon>
        <taxon>Orbiliales</taxon>
        <taxon>Orbiliaceae</taxon>
        <taxon>Orbilia</taxon>
    </lineage>
</organism>
<dbReference type="EMBL" id="JAVHJO010000013">
    <property type="protein sequence ID" value="KAK6530495.1"/>
    <property type="molecule type" value="Genomic_DNA"/>
</dbReference>
<sequence>MSQIYFGFPESERANANMESTMVPPKESESEPIVNDTPPSIKLVVDRSLPPLGSVGEEVSPSSELVAAETTQSNKPTTVRESLSSAQPASERPSSTQPAPAFNYIPVQSPYLVEIISRVETISVCDSVSATVALVPSPKPPAWPSEPYTNQRGELRHLTSSDEQPETRSEIHDVERGEVEKESLEERKGVRVLKNMLVTLGEVWTSFRDWWFG</sequence>
<feature type="region of interest" description="Disordered" evidence="1">
    <location>
        <begin position="1"/>
        <end position="39"/>
    </location>
</feature>
<protein>
    <submittedName>
        <fullName evidence="2">Uncharacterized protein</fullName>
    </submittedName>
</protein>
<keyword evidence="3" id="KW-1185">Reference proteome</keyword>